<evidence type="ECO:0000313" key="2">
    <source>
        <dbReference type="EMBL" id="KAJ1178183.1"/>
    </source>
</evidence>
<comment type="caution">
    <text evidence="2">The sequence shown here is derived from an EMBL/GenBank/DDBJ whole genome shotgun (WGS) entry which is preliminary data.</text>
</comment>
<evidence type="ECO:0000313" key="3">
    <source>
        <dbReference type="Proteomes" id="UP001066276"/>
    </source>
</evidence>
<accession>A0AAV7TP54</accession>
<feature type="compositionally biased region" description="Basic and acidic residues" evidence="1">
    <location>
        <begin position="122"/>
        <end position="131"/>
    </location>
</feature>
<reference evidence="2" key="1">
    <citation type="journal article" date="2022" name="bioRxiv">
        <title>Sequencing and chromosome-scale assembly of the giantPleurodeles waltlgenome.</title>
        <authorList>
            <person name="Brown T."/>
            <person name="Elewa A."/>
            <person name="Iarovenko S."/>
            <person name="Subramanian E."/>
            <person name="Araus A.J."/>
            <person name="Petzold A."/>
            <person name="Susuki M."/>
            <person name="Suzuki K.-i.T."/>
            <person name="Hayashi T."/>
            <person name="Toyoda A."/>
            <person name="Oliveira C."/>
            <person name="Osipova E."/>
            <person name="Leigh N.D."/>
            <person name="Simon A."/>
            <person name="Yun M.H."/>
        </authorList>
    </citation>
    <scope>NUCLEOTIDE SEQUENCE</scope>
    <source>
        <strain evidence="2">20211129_DDA</strain>
        <tissue evidence="2">Liver</tissue>
    </source>
</reference>
<sequence>MLVGDILKRYVEPPTFIRLIYVQQRLCAVSSVSSWSSLKFSEYRPGEGPAPIHVLKQGTEQQAPCRYISASLMMNVWSTHPQLTQGDSCVHPCRQNRHSQTCGRLRTEVRWRDLQYPWCSKGDPRLPRREGPPGVSEARQLDGDHGPDLCSGSRTTWGAKERGRQRAAWGQRDLVSHAKRGAGTSGTS</sequence>
<dbReference type="EMBL" id="JANPWB010000006">
    <property type="protein sequence ID" value="KAJ1178183.1"/>
    <property type="molecule type" value="Genomic_DNA"/>
</dbReference>
<name>A0AAV7TP54_PLEWA</name>
<evidence type="ECO:0000256" key="1">
    <source>
        <dbReference type="SAM" id="MobiDB-lite"/>
    </source>
</evidence>
<gene>
    <name evidence="2" type="ORF">NDU88_003430</name>
</gene>
<proteinExistence type="predicted"/>
<dbReference type="AlphaFoldDB" id="A0AAV7TP54"/>
<organism evidence="2 3">
    <name type="scientific">Pleurodeles waltl</name>
    <name type="common">Iberian ribbed newt</name>
    <dbReference type="NCBI Taxonomy" id="8319"/>
    <lineage>
        <taxon>Eukaryota</taxon>
        <taxon>Metazoa</taxon>
        <taxon>Chordata</taxon>
        <taxon>Craniata</taxon>
        <taxon>Vertebrata</taxon>
        <taxon>Euteleostomi</taxon>
        <taxon>Amphibia</taxon>
        <taxon>Batrachia</taxon>
        <taxon>Caudata</taxon>
        <taxon>Salamandroidea</taxon>
        <taxon>Salamandridae</taxon>
        <taxon>Pleurodelinae</taxon>
        <taxon>Pleurodeles</taxon>
    </lineage>
</organism>
<dbReference type="Proteomes" id="UP001066276">
    <property type="component" value="Chromosome 3_2"/>
</dbReference>
<keyword evidence="3" id="KW-1185">Reference proteome</keyword>
<protein>
    <submittedName>
        <fullName evidence="2">Uncharacterized protein</fullName>
    </submittedName>
</protein>
<feature type="region of interest" description="Disordered" evidence="1">
    <location>
        <begin position="122"/>
        <end position="188"/>
    </location>
</feature>